<protein>
    <submittedName>
        <fullName evidence="3">Glucose/sorbosone dehydrogenase</fullName>
    </submittedName>
</protein>
<keyword evidence="1" id="KW-0472">Membrane</keyword>
<dbReference type="InterPro" id="IPR011041">
    <property type="entry name" value="Quinoprot_gluc/sorb_DH_b-prop"/>
</dbReference>
<dbReference type="SUPFAM" id="SSF50952">
    <property type="entry name" value="Soluble quinoprotein glucose dehydrogenase"/>
    <property type="match status" value="1"/>
</dbReference>
<dbReference type="PANTHER" id="PTHR19328">
    <property type="entry name" value="HEDGEHOG-INTERACTING PROTEIN"/>
    <property type="match status" value="1"/>
</dbReference>
<reference evidence="3" key="1">
    <citation type="journal article" date="2014" name="Genome Biol. Evol.">
        <title>Pangenome evidence for extensive interdomain horizontal transfer affecting lineage core and shell genes in uncultured planktonic thaumarchaeota and euryarchaeota.</title>
        <authorList>
            <person name="Deschamps P."/>
            <person name="Zivanovic Y."/>
            <person name="Moreira D."/>
            <person name="Rodriguez-Valera F."/>
            <person name="Lopez-Garcia P."/>
        </authorList>
    </citation>
    <scope>NUCLEOTIDE SEQUENCE</scope>
</reference>
<evidence type="ECO:0000313" key="3">
    <source>
        <dbReference type="EMBL" id="AIF24720.1"/>
    </source>
</evidence>
<accession>A0A075IAA3</accession>
<sequence length="460" mass="51522">MLELDGFGTESNLNIRFNRQIPMSPREINAAIPVTVFLLISVTLYGFYDNLSGEDEGSDLNLVDPVWDYEHDSENGQGSVTGGYVYRGQNAPSLHGKYIYGDFIMGLLWSLEITEETTINTLIYDSKANTSLTGNQRISISSFGESESGELYFSDRNGKLFTFSETASGVTVEEFNPEISIEQLIGIYNAGDGSNRLFGIQQSGKIHIIEEDSNTTEILLDITEQVENGDWEQGLLGLAFHPDYENNGEFFVTYTIPDGGDLRLSKFTGTTEDILIEIDQPYRNHNGGHIAFGPDGYLYVGLGDGGMYNDAFDHSQNLKTFKGSILRLDVDDEGYSIPSDNPFVGNTKGYKEEIFAYGFRNPWMFSFDRENGDLWVGDVGQDKWEEIDVVVAGGNYGWAYREGKQCFDSPFEHYDGHSCGEIDSWTFGAFIYERILLNMPLMFVMLSAIAVSTRYVFKVS</sequence>
<evidence type="ECO:0000256" key="1">
    <source>
        <dbReference type="SAM" id="Phobius"/>
    </source>
</evidence>
<dbReference type="InterPro" id="IPR012938">
    <property type="entry name" value="Glc/Sorbosone_DH"/>
</dbReference>
<dbReference type="AlphaFoldDB" id="A0A075IAA3"/>
<dbReference type="PANTHER" id="PTHR19328:SF75">
    <property type="entry name" value="ALDOSE SUGAR DEHYDROGENASE YLII"/>
    <property type="match status" value="1"/>
</dbReference>
<evidence type="ECO:0000259" key="2">
    <source>
        <dbReference type="Pfam" id="PF07995"/>
    </source>
</evidence>
<feature type="domain" description="Glucose/Sorbosone dehydrogenase" evidence="2">
    <location>
        <begin position="195"/>
        <end position="401"/>
    </location>
</feature>
<name>A0A075IAA3_9EURY</name>
<dbReference type="Gene3D" id="2.120.10.30">
    <property type="entry name" value="TolB, C-terminal domain"/>
    <property type="match status" value="2"/>
</dbReference>
<organism evidence="3">
    <name type="scientific">uncultured marine group II/III euryarchaeote SAT1000_38_B01</name>
    <dbReference type="NCBI Taxonomy" id="1456579"/>
    <lineage>
        <taxon>Archaea</taxon>
        <taxon>Methanobacteriati</taxon>
        <taxon>Methanobacteriota</taxon>
        <taxon>environmental samples</taxon>
    </lineage>
</organism>
<keyword evidence="1" id="KW-0812">Transmembrane</keyword>
<dbReference type="InterPro" id="IPR011042">
    <property type="entry name" value="6-blade_b-propeller_TolB-like"/>
</dbReference>
<proteinExistence type="predicted"/>
<dbReference type="Pfam" id="PF07995">
    <property type="entry name" value="GSDH"/>
    <property type="match status" value="1"/>
</dbReference>
<feature type="transmembrane region" description="Helical" evidence="1">
    <location>
        <begin position="435"/>
        <end position="457"/>
    </location>
</feature>
<keyword evidence="1" id="KW-1133">Transmembrane helix</keyword>
<dbReference type="EMBL" id="KF901270">
    <property type="protein sequence ID" value="AIF24720.1"/>
    <property type="molecule type" value="Genomic_DNA"/>
</dbReference>